<sequence length="185" mass="19049">MRATPTTTSGSTSSSSRAPTPSRWRSTTAATRPATSTCCSTDAPTAAARHRLGSPPVWIVVVLALALAAASLGVAVAALRRTARPTPDADVPADVLGLRQEVAALRAEATGSLRHLAVVRYDAHGDMGGHLSWSLALLDDTGSGAVVTSIHGRSEARTYAKTVSGWTSEQQLSPEEAEAIGAARP</sequence>
<dbReference type="Proteomes" id="UP000468687">
    <property type="component" value="Unassembled WGS sequence"/>
</dbReference>
<reference evidence="3 4" key="1">
    <citation type="journal article" date="2014" name="Int. J. Syst. Evol. Microbiol.">
        <title>Nocardioides zeae sp. nov., isolated from the stem of Zea mays.</title>
        <authorList>
            <person name="Glaeser S.P."/>
            <person name="McInroy J.A."/>
            <person name="Busse H.J."/>
            <person name="Kampfer P."/>
        </authorList>
    </citation>
    <scope>NUCLEOTIDE SEQUENCE [LARGE SCALE GENOMIC DNA]</scope>
    <source>
        <strain evidence="3 4">JCM 30728</strain>
    </source>
</reference>
<feature type="transmembrane region" description="Helical" evidence="2">
    <location>
        <begin position="57"/>
        <end position="79"/>
    </location>
</feature>
<evidence type="ECO:0000313" key="3">
    <source>
        <dbReference type="EMBL" id="NEN80206.1"/>
    </source>
</evidence>
<dbReference type="AlphaFoldDB" id="A0A6P0HNM2"/>
<dbReference type="InterPro" id="IPR027981">
    <property type="entry name" value="DUF4446"/>
</dbReference>
<name>A0A6P0HNM2_9ACTN</name>
<comment type="caution">
    <text evidence="3">The sequence shown here is derived from an EMBL/GenBank/DDBJ whole genome shotgun (WGS) entry which is preliminary data.</text>
</comment>
<keyword evidence="4" id="KW-1185">Reference proteome</keyword>
<evidence type="ECO:0000256" key="1">
    <source>
        <dbReference type="SAM" id="MobiDB-lite"/>
    </source>
</evidence>
<dbReference type="EMBL" id="JAAGXA010000016">
    <property type="protein sequence ID" value="NEN80206.1"/>
    <property type="molecule type" value="Genomic_DNA"/>
</dbReference>
<feature type="region of interest" description="Disordered" evidence="1">
    <location>
        <begin position="1"/>
        <end position="41"/>
    </location>
</feature>
<keyword evidence="2" id="KW-0812">Transmembrane</keyword>
<accession>A0A6P0HNM2</accession>
<evidence type="ECO:0000313" key="4">
    <source>
        <dbReference type="Proteomes" id="UP000468687"/>
    </source>
</evidence>
<proteinExistence type="predicted"/>
<keyword evidence="2" id="KW-1133">Transmembrane helix</keyword>
<evidence type="ECO:0000256" key="2">
    <source>
        <dbReference type="SAM" id="Phobius"/>
    </source>
</evidence>
<gene>
    <name evidence="3" type="ORF">G3T38_18250</name>
</gene>
<organism evidence="3 4">
    <name type="scientific">Nocardioides zeae</name>
    <dbReference type="NCBI Taxonomy" id="1457234"/>
    <lineage>
        <taxon>Bacteria</taxon>
        <taxon>Bacillati</taxon>
        <taxon>Actinomycetota</taxon>
        <taxon>Actinomycetes</taxon>
        <taxon>Propionibacteriales</taxon>
        <taxon>Nocardioidaceae</taxon>
        <taxon>Nocardioides</taxon>
    </lineage>
</organism>
<dbReference type="Pfam" id="PF14584">
    <property type="entry name" value="DUF4446"/>
    <property type="match status" value="1"/>
</dbReference>
<protein>
    <submittedName>
        <fullName evidence="3">DUF4446 family protein</fullName>
    </submittedName>
</protein>
<keyword evidence="2" id="KW-0472">Membrane</keyword>